<accession>A0ABU5IVZ6</accession>
<dbReference type="RefSeq" id="WP_322445610.1">
    <property type="nucleotide sequence ID" value="NZ_JAXOFX010000003.1"/>
</dbReference>
<sequence>MDAIFPALFGIVFIIIGIVFAIHVKKKYTLEEHDKQLKEWNWIREVKFFSWVEWEVALFHRLASKSYMFAKVAFYLCAFVFILVGAFSLFIAYVRLFG</sequence>
<protein>
    <submittedName>
        <fullName evidence="2">Uncharacterized protein</fullName>
    </submittedName>
</protein>
<keyword evidence="1" id="KW-1133">Transmembrane helix</keyword>
<dbReference type="Proteomes" id="UP001290455">
    <property type="component" value="Unassembled WGS sequence"/>
</dbReference>
<evidence type="ECO:0000313" key="3">
    <source>
        <dbReference type="Proteomes" id="UP001290455"/>
    </source>
</evidence>
<proteinExistence type="predicted"/>
<name>A0ABU5IVZ6_9BACI</name>
<gene>
    <name evidence="2" type="ORF">SM124_06080</name>
</gene>
<dbReference type="EMBL" id="JAXOFX010000003">
    <property type="protein sequence ID" value="MDZ5471311.1"/>
    <property type="molecule type" value="Genomic_DNA"/>
</dbReference>
<keyword evidence="3" id="KW-1185">Reference proteome</keyword>
<evidence type="ECO:0000313" key="2">
    <source>
        <dbReference type="EMBL" id="MDZ5471311.1"/>
    </source>
</evidence>
<evidence type="ECO:0000256" key="1">
    <source>
        <dbReference type="SAM" id="Phobius"/>
    </source>
</evidence>
<keyword evidence="1" id="KW-0472">Membrane</keyword>
<reference evidence="2 3" key="1">
    <citation type="submission" date="2023-11" db="EMBL/GenBank/DDBJ databases">
        <title>Bacillus jintuensis, isolated from a mudflat on the Beibu Gulf coast.</title>
        <authorList>
            <person name="Li M."/>
        </authorList>
    </citation>
    <scope>NUCLEOTIDE SEQUENCE [LARGE SCALE GENOMIC DNA]</scope>
    <source>
        <strain evidence="2 3">31A1R</strain>
    </source>
</reference>
<feature type="transmembrane region" description="Helical" evidence="1">
    <location>
        <begin position="6"/>
        <end position="24"/>
    </location>
</feature>
<comment type="caution">
    <text evidence="2">The sequence shown here is derived from an EMBL/GenBank/DDBJ whole genome shotgun (WGS) entry which is preliminary data.</text>
</comment>
<keyword evidence="1" id="KW-0812">Transmembrane</keyword>
<feature type="transmembrane region" description="Helical" evidence="1">
    <location>
        <begin position="72"/>
        <end position="94"/>
    </location>
</feature>
<organism evidence="2 3">
    <name type="scientific">Robertmurraya mangrovi</name>
    <dbReference type="NCBI Taxonomy" id="3098077"/>
    <lineage>
        <taxon>Bacteria</taxon>
        <taxon>Bacillati</taxon>
        <taxon>Bacillota</taxon>
        <taxon>Bacilli</taxon>
        <taxon>Bacillales</taxon>
        <taxon>Bacillaceae</taxon>
        <taxon>Robertmurraya</taxon>
    </lineage>
</organism>